<dbReference type="Proteomes" id="UP001524502">
    <property type="component" value="Unassembled WGS sequence"/>
</dbReference>
<comment type="caution">
    <text evidence="2">The sequence shown here is derived from an EMBL/GenBank/DDBJ whole genome shotgun (WGS) entry which is preliminary data.</text>
</comment>
<protein>
    <recommendedName>
        <fullName evidence="4">DUF443 family protein</fullName>
    </recommendedName>
</protein>
<feature type="transmembrane region" description="Helical" evidence="1">
    <location>
        <begin position="61"/>
        <end position="79"/>
    </location>
</feature>
<feature type="transmembrane region" description="Helical" evidence="1">
    <location>
        <begin position="85"/>
        <end position="108"/>
    </location>
</feature>
<gene>
    <name evidence="2" type="ORF">NE619_17740</name>
</gene>
<feature type="transmembrane region" description="Helical" evidence="1">
    <location>
        <begin position="12"/>
        <end position="31"/>
    </location>
</feature>
<accession>A0ABT1RTY1</accession>
<evidence type="ECO:0000313" key="2">
    <source>
        <dbReference type="EMBL" id="MCQ4638574.1"/>
    </source>
</evidence>
<name>A0ABT1RTY1_9FIRM</name>
<keyword evidence="1" id="KW-1133">Transmembrane helix</keyword>
<proteinExistence type="predicted"/>
<feature type="transmembrane region" description="Helical" evidence="1">
    <location>
        <begin position="135"/>
        <end position="155"/>
    </location>
</feature>
<evidence type="ECO:0008006" key="4">
    <source>
        <dbReference type="Google" id="ProtNLM"/>
    </source>
</evidence>
<keyword evidence="1" id="KW-0812">Transmembrane</keyword>
<organism evidence="2 3">
    <name type="scientific">Anaerovorax odorimutans</name>
    <dbReference type="NCBI Taxonomy" id="109327"/>
    <lineage>
        <taxon>Bacteria</taxon>
        <taxon>Bacillati</taxon>
        <taxon>Bacillota</taxon>
        <taxon>Clostridia</taxon>
        <taxon>Peptostreptococcales</taxon>
        <taxon>Anaerovoracaceae</taxon>
        <taxon>Anaerovorax</taxon>
    </lineage>
</organism>
<keyword evidence="1" id="KW-0472">Membrane</keyword>
<dbReference type="RefSeq" id="WP_256133781.1">
    <property type="nucleotide sequence ID" value="NZ_JANFXK010000041.1"/>
</dbReference>
<sequence length="199" mass="23104">MSIEPFKNFICSPYGILVTCLLILLVGRFVFKKKYMNCFEIIKKHLDCFNSKNGKTSYVSIFLYFVIPLFLAIAVLRIRNIDTNVINLLTIIVSILTTMFFTLLTLILDMRGKVKASREYNAGDASLSLKLLKEVYYSIMFEILLSVAILIMCFVELFAQQFYWLCGLVIYYISFVVLTNLFIVLKRIFKVIDKDLEDD</sequence>
<evidence type="ECO:0000256" key="1">
    <source>
        <dbReference type="SAM" id="Phobius"/>
    </source>
</evidence>
<feature type="transmembrane region" description="Helical" evidence="1">
    <location>
        <begin position="161"/>
        <end position="185"/>
    </location>
</feature>
<reference evidence="2 3" key="1">
    <citation type="submission" date="2022-06" db="EMBL/GenBank/DDBJ databases">
        <title>Isolation of gut microbiota from human fecal samples.</title>
        <authorList>
            <person name="Pamer E.G."/>
            <person name="Barat B."/>
            <person name="Waligurski E."/>
            <person name="Medina S."/>
            <person name="Paddock L."/>
            <person name="Mostad J."/>
        </authorList>
    </citation>
    <scope>NUCLEOTIDE SEQUENCE [LARGE SCALE GENOMIC DNA]</scope>
    <source>
        <strain evidence="2 3">SL.3.17</strain>
    </source>
</reference>
<keyword evidence="3" id="KW-1185">Reference proteome</keyword>
<evidence type="ECO:0000313" key="3">
    <source>
        <dbReference type="Proteomes" id="UP001524502"/>
    </source>
</evidence>
<dbReference type="EMBL" id="JANFXK010000041">
    <property type="protein sequence ID" value="MCQ4638574.1"/>
    <property type="molecule type" value="Genomic_DNA"/>
</dbReference>